<dbReference type="InterPro" id="IPR003593">
    <property type="entry name" value="AAA+_ATPase"/>
</dbReference>
<dbReference type="PANTHER" id="PTHR24220:SF659">
    <property type="entry name" value="TRANSPORTER, PUTATIVE-RELATED"/>
    <property type="match status" value="1"/>
</dbReference>
<dbReference type="PROSITE" id="PS50893">
    <property type="entry name" value="ABC_TRANSPORTER_2"/>
    <property type="match status" value="1"/>
</dbReference>
<dbReference type="InterPro" id="IPR015854">
    <property type="entry name" value="ABC_transpr_LolD-like"/>
</dbReference>
<keyword evidence="5" id="KW-1185">Reference proteome</keyword>
<dbReference type="InterPro" id="IPR003439">
    <property type="entry name" value="ABC_transporter-like_ATP-bd"/>
</dbReference>
<evidence type="ECO:0000256" key="2">
    <source>
        <dbReference type="ARBA" id="ARBA00022840"/>
    </source>
</evidence>
<dbReference type="GO" id="GO:0022857">
    <property type="term" value="F:transmembrane transporter activity"/>
    <property type="evidence" value="ECO:0007669"/>
    <property type="project" value="TreeGrafter"/>
</dbReference>
<dbReference type="SUPFAM" id="SSF52540">
    <property type="entry name" value="P-loop containing nucleoside triphosphate hydrolases"/>
    <property type="match status" value="1"/>
</dbReference>
<dbReference type="Proteomes" id="UP000245627">
    <property type="component" value="Unassembled WGS sequence"/>
</dbReference>
<accession>A0A2T8HG04</accession>
<evidence type="ECO:0000313" key="5">
    <source>
        <dbReference type="Proteomes" id="UP000245627"/>
    </source>
</evidence>
<protein>
    <submittedName>
        <fullName evidence="4">ABC transporter ATP-binding protein</fullName>
    </submittedName>
</protein>
<dbReference type="AlphaFoldDB" id="A0A2T8HG04"/>
<dbReference type="PANTHER" id="PTHR24220">
    <property type="entry name" value="IMPORT ATP-BINDING PROTEIN"/>
    <property type="match status" value="1"/>
</dbReference>
<evidence type="ECO:0000256" key="1">
    <source>
        <dbReference type="ARBA" id="ARBA00022741"/>
    </source>
</evidence>
<dbReference type="OrthoDB" id="9782239at2"/>
<evidence type="ECO:0000259" key="3">
    <source>
        <dbReference type="PROSITE" id="PS50893"/>
    </source>
</evidence>
<reference evidence="4 5" key="1">
    <citation type="submission" date="2018-04" db="EMBL/GenBank/DDBJ databases">
        <title>Sphingobacterium cortibacter sp. nov.</title>
        <authorList>
            <person name="Li Y."/>
        </authorList>
    </citation>
    <scope>NUCLEOTIDE SEQUENCE [LARGE SCALE GENOMIC DNA]</scope>
    <source>
        <strain evidence="4 5">2c-3</strain>
    </source>
</reference>
<dbReference type="RefSeq" id="WP_116776753.1">
    <property type="nucleotide sequence ID" value="NZ_QDKG01000006.1"/>
</dbReference>
<dbReference type="Pfam" id="PF00005">
    <property type="entry name" value="ABC_tran"/>
    <property type="match status" value="1"/>
</dbReference>
<organism evidence="4 5">
    <name type="scientific">Sphingobacterium corticibacter</name>
    <dbReference type="NCBI Taxonomy" id="2171749"/>
    <lineage>
        <taxon>Bacteria</taxon>
        <taxon>Pseudomonadati</taxon>
        <taxon>Bacteroidota</taxon>
        <taxon>Sphingobacteriia</taxon>
        <taxon>Sphingobacteriales</taxon>
        <taxon>Sphingobacteriaceae</taxon>
        <taxon>Sphingobacterium</taxon>
    </lineage>
</organism>
<dbReference type="GO" id="GO:0016887">
    <property type="term" value="F:ATP hydrolysis activity"/>
    <property type="evidence" value="ECO:0007669"/>
    <property type="project" value="InterPro"/>
</dbReference>
<keyword evidence="2 4" id="KW-0067">ATP-binding</keyword>
<keyword evidence="1" id="KW-0547">Nucleotide-binding</keyword>
<sequence length="213" mass="23772">MDNYVLQTEGLTFRYGSQSPTLAFKDLHIHKQQHTLLLGDSGTGKSTLLNLLGGLSNPTNGQVRINNENIYQLSESALDKFRAQNIGFIFQEAHLLKNLTLSENIRLAQSLAGYKVDQEKIDTLLGQLQLAEHSAKHPNQLSRGQLQRAAIARAIINRPAILLADEPTASLDDNNTQRVLTLLREMADTHGSTLIIATHDKRIKDEFTNTYFL</sequence>
<dbReference type="EMBL" id="QDKG01000006">
    <property type="protein sequence ID" value="PVH24355.1"/>
    <property type="molecule type" value="Genomic_DNA"/>
</dbReference>
<proteinExistence type="predicted"/>
<dbReference type="Gene3D" id="3.40.50.300">
    <property type="entry name" value="P-loop containing nucleotide triphosphate hydrolases"/>
    <property type="match status" value="1"/>
</dbReference>
<feature type="domain" description="ABC transporter" evidence="3">
    <location>
        <begin position="6"/>
        <end position="212"/>
    </location>
</feature>
<dbReference type="GO" id="GO:0005886">
    <property type="term" value="C:plasma membrane"/>
    <property type="evidence" value="ECO:0007669"/>
    <property type="project" value="TreeGrafter"/>
</dbReference>
<comment type="caution">
    <text evidence="4">The sequence shown here is derived from an EMBL/GenBank/DDBJ whole genome shotgun (WGS) entry which is preliminary data.</text>
</comment>
<dbReference type="InterPro" id="IPR027417">
    <property type="entry name" value="P-loop_NTPase"/>
</dbReference>
<dbReference type="SMART" id="SM00382">
    <property type="entry name" value="AAA"/>
    <property type="match status" value="1"/>
</dbReference>
<gene>
    <name evidence="4" type="ORF">DC487_14835</name>
</gene>
<name>A0A2T8HG04_9SPHI</name>
<dbReference type="GO" id="GO:0005524">
    <property type="term" value="F:ATP binding"/>
    <property type="evidence" value="ECO:0007669"/>
    <property type="project" value="UniProtKB-KW"/>
</dbReference>
<evidence type="ECO:0000313" key="4">
    <source>
        <dbReference type="EMBL" id="PVH24355.1"/>
    </source>
</evidence>